<dbReference type="InterPro" id="IPR025665">
    <property type="entry name" value="Beta-barrel_OMP_2"/>
</dbReference>
<dbReference type="EMBL" id="JAVDTI010000002">
    <property type="protein sequence ID" value="MDR6805070.1"/>
    <property type="molecule type" value="Genomic_DNA"/>
</dbReference>
<gene>
    <name evidence="3" type="ORF">J2W84_002116</name>
</gene>
<name>A0ABU1QWG9_9BACT</name>
<keyword evidence="4" id="KW-1185">Reference proteome</keyword>
<feature type="chain" id="PRO_5046943400" description="Outer membrane protein beta-barrel domain-containing protein" evidence="1">
    <location>
        <begin position="25"/>
        <end position="228"/>
    </location>
</feature>
<dbReference type="Pfam" id="PF13568">
    <property type="entry name" value="OMP_b-brl_2"/>
    <property type="match status" value="1"/>
</dbReference>
<accession>A0ABU1QWG9</accession>
<sequence length="228" mass="25872">MKKMIRFSIFSAALFLFISHNAFSQISVGLRGGINLSNFKAPRPVKFDSKTGLNAALLINIPFSPKFSLQIEPGFSQRGSKFDIDWQWNLDSTRQRTHIFGKILLGYVEVPLLFQYKPRFGKFEGIVSLGPEFRFGLGPQEIKSTSRTYKDGVLIEDTYTEYDMRQPNGYRTFDFGLVGGVGVSYPLQFGRIFTEGRYHYGLRGMTASSELYNRGISIHLGILIPIKK</sequence>
<comment type="caution">
    <text evidence="3">The sequence shown here is derived from an EMBL/GenBank/DDBJ whole genome shotgun (WGS) entry which is preliminary data.</text>
</comment>
<organism evidence="3 4">
    <name type="scientific">Dyadobacter fermentans</name>
    <dbReference type="NCBI Taxonomy" id="94254"/>
    <lineage>
        <taxon>Bacteria</taxon>
        <taxon>Pseudomonadati</taxon>
        <taxon>Bacteroidota</taxon>
        <taxon>Cytophagia</taxon>
        <taxon>Cytophagales</taxon>
        <taxon>Spirosomataceae</taxon>
        <taxon>Dyadobacter</taxon>
    </lineage>
</organism>
<dbReference type="Proteomes" id="UP001264980">
    <property type="component" value="Unassembled WGS sequence"/>
</dbReference>
<evidence type="ECO:0000313" key="3">
    <source>
        <dbReference type="EMBL" id="MDR6805070.1"/>
    </source>
</evidence>
<evidence type="ECO:0000313" key="4">
    <source>
        <dbReference type="Proteomes" id="UP001264980"/>
    </source>
</evidence>
<keyword evidence="1" id="KW-0732">Signal</keyword>
<feature type="signal peptide" evidence="1">
    <location>
        <begin position="1"/>
        <end position="24"/>
    </location>
</feature>
<evidence type="ECO:0000256" key="1">
    <source>
        <dbReference type="SAM" id="SignalP"/>
    </source>
</evidence>
<protein>
    <recommendedName>
        <fullName evidence="2">Outer membrane protein beta-barrel domain-containing protein</fullName>
    </recommendedName>
</protein>
<dbReference type="RefSeq" id="WP_309982517.1">
    <property type="nucleotide sequence ID" value="NZ_JAVDTI010000002.1"/>
</dbReference>
<reference evidence="3 4" key="1">
    <citation type="submission" date="2023-07" db="EMBL/GenBank/DDBJ databases">
        <title>Sorghum-associated microbial communities from plants grown in Nebraska, USA.</title>
        <authorList>
            <person name="Schachtman D."/>
        </authorList>
    </citation>
    <scope>NUCLEOTIDE SEQUENCE [LARGE SCALE GENOMIC DNA]</scope>
    <source>
        <strain evidence="3 4">BE57</strain>
    </source>
</reference>
<proteinExistence type="predicted"/>
<feature type="domain" description="Outer membrane protein beta-barrel" evidence="2">
    <location>
        <begin position="25"/>
        <end position="205"/>
    </location>
</feature>
<evidence type="ECO:0000259" key="2">
    <source>
        <dbReference type="Pfam" id="PF13568"/>
    </source>
</evidence>